<evidence type="ECO:0000256" key="5">
    <source>
        <dbReference type="ARBA" id="ARBA00023242"/>
    </source>
</evidence>
<protein>
    <recommendedName>
        <fullName evidence="3 7">TIMELESS-interacting protein</fullName>
    </recommendedName>
</protein>
<evidence type="ECO:0000313" key="11">
    <source>
        <dbReference type="Proteomes" id="UP000472260"/>
    </source>
</evidence>
<dbReference type="GO" id="GO:0000076">
    <property type="term" value="P:DNA replication checkpoint signaling"/>
    <property type="evidence" value="ECO:0007669"/>
    <property type="project" value="UniProtKB-UniRule"/>
</dbReference>
<proteinExistence type="inferred from homology"/>
<dbReference type="Proteomes" id="UP000472260">
    <property type="component" value="Unassembled WGS sequence"/>
</dbReference>
<dbReference type="GO" id="GO:0031297">
    <property type="term" value="P:replication fork processing"/>
    <property type="evidence" value="ECO:0007669"/>
    <property type="project" value="UniProtKB-UniRule"/>
</dbReference>
<dbReference type="Pfam" id="PF07962">
    <property type="entry name" value="Swi3"/>
    <property type="match status" value="1"/>
</dbReference>
<feature type="domain" description="Chromosome segregation in meiosis protein 3" evidence="9">
    <location>
        <begin position="75"/>
        <end position="114"/>
    </location>
</feature>
<evidence type="ECO:0000259" key="9">
    <source>
        <dbReference type="Pfam" id="PF07962"/>
    </source>
</evidence>
<reference evidence="10" key="1">
    <citation type="submission" date="2025-08" db="UniProtKB">
        <authorList>
            <consortium name="Ensembl"/>
        </authorList>
    </citation>
    <scope>IDENTIFICATION</scope>
</reference>
<evidence type="ECO:0000256" key="2">
    <source>
        <dbReference type="ARBA" id="ARBA00006075"/>
    </source>
</evidence>
<comment type="function">
    <text evidence="7">Plays an important role in the control of DNA replication and the maintenance of replication fork stability.</text>
</comment>
<keyword evidence="11" id="KW-1185">Reference proteome</keyword>
<evidence type="ECO:0000256" key="4">
    <source>
        <dbReference type="ARBA" id="ARBA00022763"/>
    </source>
</evidence>
<comment type="similarity">
    <text evidence="2 7">Belongs to the CSM3 family.</text>
</comment>
<feature type="region of interest" description="Disordered" evidence="8">
    <location>
        <begin position="171"/>
        <end position="246"/>
    </location>
</feature>
<evidence type="ECO:0000256" key="1">
    <source>
        <dbReference type="ARBA" id="ARBA00004123"/>
    </source>
</evidence>
<name>A0A671RCW8_9TELE</name>
<dbReference type="GO" id="GO:0043111">
    <property type="term" value="P:replication fork arrest"/>
    <property type="evidence" value="ECO:0007669"/>
    <property type="project" value="TreeGrafter"/>
</dbReference>
<organism evidence="10 11">
    <name type="scientific">Sinocyclocheilus anshuiensis</name>
    <dbReference type="NCBI Taxonomy" id="1608454"/>
    <lineage>
        <taxon>Eukaryota</taxon>
        <taxon>Metazoa</taxon>
        <taxon>Chordata</taxon>
        <taxon>Craniata</taxon>
        <taxon>Vertebrata</taxon>
        <taxon>Euteleostomi</taxon>
        <taxon>Actinopterygii</taxon>
        <taxon>Neopterygii</taxon>
        <taxon>Teleostei</taxon>
        <taxon>Ostariophysi</taxon>
        <taxon>Cypriniformes</taxon>
        <taxon>Cyprinidae</taxon>
        <taxon>Cyprininae</taxon>
        <taxon>Sinocyclocheilus</taxon>
    </lineage>
</organism>
<feature type="compositionally biased region" description="Polar residues" evidence="8">
    <location>
        <begin position="172"/>
        <end position="225"/>
    </location>
</feature>
<keyword evidence="5 7" id="KW-0539">Nucleus</keyword>
<dbReference type="AlphaFoldDB" id="A0A671RCW8"/>
<dbReference type="GO" id="GO:0006974">
    <property type="term" value="P:DNA damage response"/>
    <property type="evidence" value="ECO:0007669"/>
    <property type="project" value="UniProtKB-KW"/>
</dbReference>
<evidence type="ECO:0000313" key="10">
    <source>
        <dbReference type="Ensembl" id="ENSSANP00000081274.1"/>
    </source>
</evidence>
<dbReference type="PANTHER" id="PTHR13220">
    <property type="entry name" value="TIMELESS INTERACTING-RELATED"/>
    <property type="match status" value="1"/>
</dbReference>
<evidence type="ECO:0000256" key="7">
    <source>
        <dbReference type="RuleBase" id="RU366049"/>
    </source>
</evidence>
<accession>A0A671RCW8</accession>
<sequence length="246" mass="27620">MLDPLENGLFDVPDYEHIEDERFPPLPPPSSPGRGDIEEDPFGNGEGLCVPIPHPAVPCYIIPAVHSAHPLRSFLIQKMDNWAHRLYPKMQFEEFIDKVESLGSKREVQDYVEEGEGRVLEEYDPVGDEGFPEDPFVYSTPSPASLTEEQQRCIELNKRLALERRLAKQKQLESSQNSIQPDADEPSTSFSGKYLSQENQATFERSTSAQTPLKQKSAALQNSPLYDNECASLVPNGIVDDEDDSN</sequence>
<evidence type="ECO:0000256" key="3">
    <source>
        <dbReference type="ARBA" id="ARBA00018750"/>
    </source>
</evidence>
<dbReference type="Ensembl" id="ENSSANT00000086371.1">
    <property type="protein sequence ID" value="ENSSANP00000081274.1"/>
    <property type="gene ID" value="ENSSANG00000040387.1"/>
</dbReference>
<dbReference type="InterPro" id="IPR012923">
    <property type="entry name" value="Csm3"/>
</dbReference>
<keyword evidence="6 7" id="KW-0131">Cell cycle</keyword>
<keyword evidence="4 7" id="KW-0227">DNA damage</keyword>
<reference evidence="10" key="2">
    <citation type="submission" date="2025-09" db="UniProtKB">
        <authorList>
            <consortium name="Ensembl"/>
        </authorList>
    </citation>
    <scope>IDENTIFICATION</scope>
</reference>
<dbReference type="PANTHER" id="PTHR13220:SF11">
    <property type="entry name" value="TIMELESS-INTERACTING PROTEIN"/>
    <property type="match status" value="1"/>
</dbReference>
<dbReference type="GO" id="GO:0003677">
    <property type="term" value="F:DNA binding"/>
    <property type="evidence" value="ECO:0007669"/>
    <property type="project" value="TreeGrafter"/>
</dbReference>
<dbReference type="InterPro" id="IPR040038">
    <property type="entry name" value="TIPIN/Csm3/Swi3"/>
</dbReference>
<dbReference type="GO" id="GO:0031298">
    <property type="term" value="C:replication fork protection complex"/>
    <property type="evidence" value="ECO:0007669"/>
    <property type="project" value="TreeGrafter"/>
</dbReference>
<comment type="subcellular location">
    <subcellularLocation>
        <location evidence="1 7">Nucleus</location>
    </subcellularLocation>
</comment>
<evidence type="ECO:0000256" key="8">
    <source>
        <dbReference type="SAM" id="MobiDB-lite"/>
    </source>
</evidence>
<feature type="region of interest" description="Disordered" evidence="8">
    <location>
        <begin position="19"/>
        <end position="46"/>
    </location>
</feature>
<evidence type="ECO:0000256" key="6">
    <source>
        <dbReference type="ARBA" id="ARBA00023306"/>
    </source>
</evidence>